<keyword evidence="1" id="KW-0732">Signal</keyword>
<dbReference type="AlphaFoldDB" id="A0A8S9R0F0"/>
<organism evidence="2 3">
    <name type="scientific">Brassica cretica</name>
    <name type="common">Mustard</name>
    <dbReference type="NCBI Taxonomy" id="69181"/>
    <lineage>
        <taxon>Eukaryota</taxon>
        <taxon>Viridiplantae</taxon>
        <taxon>Streptophyta</taxon>
        <taxon>Embryophyta</taxon>
        <taxon>Tracheophyta</taxon>
        <taxon>Spermatophyta</taxon>
        <taxon>Magnoliopsida</taxon>
        <taxon>eudicotyledons</taxon>
        <taxon>Gunneridae</taxon>
        <taxon>Pentapetalae</taxon>
        <taxon>rosids</taxon>
        <taxon>malvids</taxon>
        <taxon>Brassicales</taxon>
        <taxon>Brassicaceae</taxon>
        <taxon>Brassiceae</taxon>
        <taxon>Brassica</taxon>
    </lineage>
</organism>
<dbReference type="Proteomes" id="UP000712600">
    <property type="component" value="Unassembled WGS sequence"/>
</dbReference>
<gene>
    <name evidence="2" type="ORF">F2Q69_00016384</name>
</gene>
<evidence type="ECO:0000313" key="2">
    <source>
        <dbReference type="EMBL" id="KAF3559492.1"/>
    </source>
</evidence>
<dbReference type="EMBL" id="QGKX02000996">
    <property type="protein sequence ID" value="KAF3559492.1"/>
    <property type="molecule type" value="Genomic_DNA"/>
</dbReference>
<proteinExistence type="predicted"/>
<protein>
    <recommendedName>
        <fullName evidence="4">Secreted protein</fullName>
    </recommendedName>
</protein>
<comment type="caution">
    <text evidence="2">The sequence shown here is derived from an EMBL/GenBank/DDBJ whole genome shotgun (WGS) entry which is preliminary data.</text>
</comment>
<accession>A0A8S9R0F0</accession>
<sequence length="315" mass="33802">MWASTNFICVIAATASGGASERVPAPLAPFLVIPFKPSCGCSNLSGISDMRADLEAPIALQSPLKFPGCGGFVSSAAPAKLLERGGSDSSISCEVGSGLLVEFLSEVDGSSDGRSMFERSLLLGPCIDLWRMRSRSRLILSEIRRTWEATASGGASERVPAPLAPFLVIPFKPSCGCSDLSGGRSGRSSFQRRFWSRDVEAPIALQSPLKFPGCGGFVSSAAPAKLPERGGSDSSISCEVDSGLLAEFLSEVDGSSDGRSMFERSPLLGPCIDLWRMRSRSRLILSEIRRTWEVEAEVMRQIAMECDRHQLLSWA</sequence>
<feature type="chain" id="PRO_5035748569" description="Secreted protein" evidence="1">
    <location>
        <begin position="21"/>
        <end position="315"/>
    </location>
</feature>
<reference evidence="2" key="1">
    <citation type="submission" date="2019-12" db="EMBL/GenBank/DDBJ databases">
        <title>Genome sequencing and annotation of Brassica cretica.</title>
        <authorList>
            <person name="Studholme D.J."/>
            <person name="Sarris P."/>
        </authorList>
    </citation>
    <scope>NUCLEOTIDE SEQUENCE</scope>
    <source>
        <strain evidence="2">PFS-109/04</strain>
        <tissue evidence="2">Leaf</tissue>
    </source>
</reference>
<evidence type="ECO:0000256" key="1">
    <source>
        <dbReference type="SAM" id="SignalP"/>
    </source>
</evidence>
<feature type="signal peptide" evidence="1">
    <location>
        <begin position="1"/>
        <end position="20"/>
    </location>
</feature>
<evidence type="ECO:0008006" key="4">
    <source>
        <dbReference type="Google" id="ProtNLM"/>
    </source>
</evidence>
<name>A0A8S9R0F0_BRACR</name>
<evidence type="ECO:0000313" key="3">
    <source>
        <dbReference type="Proteomes" id="UP000712600"/>
    </source>
</evidence>